<organism evidence="2 3">
    <name type="scientific">Nocardiopsis kunsanensis</name>
    <dbReference type="NCBI Taxonomy" id="141693"/>
    <lineage>
        <taxon>Bacteria</taxon>
        <taxon>Bacillati</taxon>
        <taxon>Actinomycetota</taxon>
        <taxon>Actinomycetes</taxon>
        <taxon>Streptosporangiales</taxon>
        <taxon>Nocardiopsidaceae</taxon>
        <taxon>Nocardiopsis</taxon>
    </lineage>
</organism>
<dbReference type="EMBL" id="BMXL01000008">
    <property type="protein sequence ID" value="GHD24407.1"/>
    <property type="molecule type" value="Genomic_DNA"/>
</dbReference>
<protein>
    <submittedName>
        <fullName evidence="2">Acyl-CoA dehydrogenase</fullName>
    </submittedName>
</protein>
<name>A0A919CHF7_9ACTN</name>
<dbReference type="Proteomes" id="UP000654947">
    <property type="component" value="Unassembled WGS sequence"/>
</dbReference>
<comment type="caution">
    <text evidence="2">The sequence shown here is derived from an EMBL/GenBank/DDBJ whole genome shotgun (WGS) entry which is preliminary data.</text>
</comment>
<keyword evidence="3" id="KW-1185">Reference proteome</keyword>
<dbReference type="GO" id="GO:0016627">
    <property type="term" value="F:oxidoreductase activity, acting on the CH-CH group of donors"/>
    <property type="evidence" value="ECO:0007669"/>
    <property type="project" value="InterPro"/>
</dbReference>
<dbReference type="InterPro" id="IPR009100">
    <property type="entry name" value="AcylCoA_DH/oxidase_NM_dom_sf"/>
</dbReference>
<proteinExistence type="predicted"/>
<dbReference type="AlphaFoldDB" id="A0A919CHF7"/>
<dbReference type="SUPFAM" id="SSF56645">
    <property type="entry name" value="Acyl-CoA dehydrogenase NM domain-like"/>
    <property type="match status" value="1"/>
</dbReference>
<gene>
    <name evidence="2" type="ORF">GCM10007147_20390</name>
</gene>
<dbReference type="Gene3D" id="2.40.110.10">
    <property type="entry name" value="Butyryl-CoA Dehydrogenase, subunit A, domain 2"/>
    <property type="match status" value="1"/>
</dbReference>
<feature type="region of interest" description="Disordered" evidence="1">
    <location>
        <begin position="1"/>
        <end position="21"/>
    </location>
</feature>
<accession>A0A919CHF7</accession>
<evidence type="ECO:0000313" key="3">
    <source>
        <dbReference type="Proteomes" id="UP000654947"/>
    </source>
</evidence>
<sequence>MRNAAGTGSSAHRYENGQNTSPATRALLREIESGGLDIPLPGSGDTWLRWQTLIRLGIEDLSLARLAEGHVDALAILAELGDPPPSRSAVWGVWAAHPPGYRLRARPLDTGWVLEGSKPFCSGARTCTRALVSAEPDSGERLLFTIENKHTIADPGTWAAAGMSDSETCTVDFRNVRAVRVGAPNAYTDRPGFHHGGAGVAACWYGGALAVAEPLAAKARRQGTDPHTLAHFGAVVRDLRCAEDVLRRAAREIDEDPDDAEGRAAERALLVRSAVVSSCTSVLQHCAEALGAGPLASDPAYTRAAQDLSVYIRQHHGDRDLARLGESAAHEHGRDRS</sequence>
<reference evidence="2 3" key="1">
    <citation type="journal article" date="2014" name="Int. J. Syst. Evol. Microbiol.">
        <title>Complete genome sequence of Corynebacterium casei LMG S-19264T (=DSM 44701T), isolated from a smear-ripened cheese.</title>
        <authorList>
            <consortium name="US DOE Joint Genome Institute (JGI-PGF)"/>
            <person name="Walter F."/>
            <person name="Albersmeier A."/>
            <person name="Kalinowski J."/>
            <person name="Ruckert C."/>
        </authorList>
    </citation>
    <scope>NUCLEOTIDE SEQUENCE [LARGE SCALE GENOMIC DNA]</scope>
    <source>
        <strain evidence="2 3">KCTC 19473</strain>
    </source>
</reference>
<evidence type="ECO:0000256" key="1">
    <source>
        <dbReference type="SAM" id="MobiDB-lite"/>
    </source>
</evidence>
<dbReference type="InterPro" id="IPR046373">
    <property type="entry name" value="Acyl-CoA_Oxase/DH_mid-dom_sf"/>
</dbReference>
<evidence type="ECO:0000313" key="2">
    <source>
        <dbReference type="EMBL" id="GHD24407.1"/>
    </source>
</evidence>